<evidence type="ECO:0000259" key="3">
    <source>
        <dbReference type="Pfam" id="PF00497"/>
    </source>
</evidence>
<protein>
    <submittedName>
        <fullName evidence="4">Transporter substrate-binding domain-containing protein</fullName>
    </submittedName>
</protein>
<accession>A0ABV1M876</accession>
<sequence length="242" mass="27312">MKSLILLLLLASSACLAARQVVLTATEFPPYTTTAQPQDGVMVALARAAFAQRGLDLRVEFRPWARALAGAQEGRFAGVLALWYSAERAERLFYSLPLFSTTVGFYARCDKQFDVSSLPGLQHYRIGTVRGYKNPDTFEQAGLRGIDADDDLINLKKLAANRLELALMDREVGRYLQEQQLDKTTPRLCWQEPAVEVMPLYIGFSKRHPDGGMLQTEFNLGMTMLRQSGEYQRILRRFRAVL</sequence>
<dbReference type="PROSITE" id="PS51257">
    <property type="entry name" value="PROKAR_LIPOPROTEIN"/>
    <property type="match status" value="1"/>
</dbReference>
<dbReference type="PANTHER" id="PTHR35936:SF25">
    <property type="entry name" value="ABC TRANSPORTER SUBSTRATE-BINDING PROTEIN"/>
    <property type="match status" value="1"/>
</dbReference>
<keyword evidence="5" id="KW-1185">Reference proteome</keyword>
<dbReference type="SUPFAM" id="SSF53850">
    <property type="entry name" value="Periplasmic binding protein-like II"/>
    <property type="match status" value="1"/>
</dbReference>
<evidence type="ECO:0000256" key="2">
    <source>
        <dbReference type="SAM" id="SignalP"/>
    </source>
</evidence>
<organism evidence="4 5">
    <name type="scientific">Vogesella oryzagri</name>
    <dbReference type="NCBI Taxonomy" id="3160864"/>
    <lineage>
        <taxon>Bacteria</taxon>
        <taxon>Pseudomonadati</taxon>
        <taxon>Pseudomonadota</taxon>
        <taxon>Betaproteobacteria</taxon>
        <taxon>Neisseriales</taxon>
        <taxon>Chromobacteriaceae</taxon>
        <taxon>Vogesella</taxon>
    </lineage>
</organism>
<gene>
    <name evidence="4" type="ORF">ABNW52_17535</name>
</gene>
<dbReference type="EMBL" id="JBEFLD010000010">
    <property type="protein sequence ID" value="MEQ6292417.1"/>
    <property type="molecule type" value="Genomic_DNA"/>
</dbReference>
<dbReference type="Proteomes" id="UP001433638">
    <property type="component" value="Unassembled WGS sequence"/>
</dbReference>
<reference evidence="4" key="1">
    <citation type="submission" date="2024-06" db="EMBL/GenBank/DDBJ databases">
        <title>Genome sequence of Vogesella sp. MAHUQ-64.</title>
        <authorList>
            <person name="Huq M.A."/>
        </authorList>
    </citation>
    <scope>NUCLEOTIDE SEQUENCE</scope>
    <source>
        <strain evidence="4">MAHUQ-64</strain>
    </source>
</reference>
<evidence type="ECO:0000256" key="1">
    <source>
        <dbReference type="ARBA" id="ARBA00022729"/>
    </source>
</evidence>
<feature type="domain" description="Solute-binding protein family 3/N-terminal" evidence="3">
    <location>
        <begin position="22"/>
        <end position="238"/>
    </location>
</feature>
<dbReference type="PANTHER" id="PTHR35936">
    <property type="entry name" value="MEMBRANE-BOUND LYTIC MUREIN TRANSGLYCOSYLASE F"/>
    <property type="match status" value="1"/>
</dbReference>
<evidence type="ECO:0000313" key="4">
    <source>
        <dbReference type="EMBL" id="MEQ6292417.1"/>
    </source>
</evidence>
<feature type="chain" id="PRO_5047497445" evidence="2">
    <location>
        <begin position="18"/>
        <end position="242"/>
    </location>
</feature>
<proteinExistence type="predicted"/>
<dbReference type="InterPro" id="IPR001638">
    <property type="entry name" value="Solute-binding_3/MltF_N"/>
</dbReference>
<dbReference type="Pfam" id="PF00497">
    <property type="entry name" value="SBP_bac_3"/>
    <property type="match status" value="1"/>
</dbReference>
<feature type="signal peptide" evidence="2">
    <location>
        <begin position="1"/>
        <end position="17"/>
    </location>
</feature>
<keyword evidence="1 2" id="KW-0732">Signal</keyword>
<evidence type="ECO:0000313" key="5">
    <source>
        <dbReference type="Proteomes" id="UP001433638"/>
    </source>
</evidence>
<comment type="caution">
    <text evidence="4">The sequence shown here is derived from an EMBL/GenBank/DDBJ whole genome shotgun (WGS) entry which is preliminary data.</text>
</comment>
<dbReference type="Gene3D" id="3.40.190.10">
    <property type="entry name" value="Periplasmic binding protein-like II"/>
    <property type="match status" value="2"/>
</dbReference>
<dbReference type="RefSeq" id="WP_349590650.1">
    <property type="nucleotide sequence ID" value="NZ_JBEFLD010000010.1"/>
</dbReference>
<name>A0ABV1M876_9NEIS</name>